<dbReference type="InterPro" id="IPR003367">
    <property type="entry name" value="Thrombospondin_3-like_rpt"/>
</dbReference>
<dbReference type="SUPFAM" id="SSF103088">
    <property type="entry name" value="OmpA-like"/>
    <property type="match status" value="1"/>
</dbReference>
<dbReference type="PANTHER" id="PTHR30329:SF21">
    <property type="entry name" value="LIPOPROTEIN YIAD-RELATED"/>
    <property type="match status" value="1"/>
</dbReference>
<dbReference type="PRINTS" id="PR01021">
    <property type="entry name" value="OMPADOMAIN"/>
</dbReference>
<protein>
    <submittedName>
        <fullName evidence="8">OmpA-OmpF porin, OOP family</fullName>
    </submittedName>
</protein>
<dbReference type="GO" id="GO:0009279">
    <property type="term" value="C:cell outer membrane"/>
    <property type="evidence" value="ECO:0007669"/>
    <property type="project" value="UniProtKB-SubCell"/>
</dbReference>
<dbReference type="GO" id="GO:0007155">
    <property type="term" value="P:cell adhesion"/>
    <property type="evidence" value="ECO:0007669"/>
    <property type="project" value="InterPro"/>
</dbReference>
<name>A0A450UPF6_9GAMM</name>
<dbReference type="CDD" id="cd07185">
    <property type="entry name" value="OmpA_C-like"/>
    <property type="match status" value="1"/>
</dbReference>
<dbReference type="EMBL" id="CAADFJ010000057">
    <property type="protein sequence ID" value="VFK01062.1"/>
    <property type="molecule type" value="Genomic_DNA"/>
</dbReference>
<dbReference type="InterPro" id="IPR036737">
    <property type="entry name" value="OmpA-like_sf"/>
</dbReference>
<dbReference type="PANTHER" id="PTHR30329">
    <property type="entry name" value="STATOR ELEMENT OF FLAGELLAR MOTOR COMPLEX"/>
    <property type="match status" value="1"/>
</dbReference>
<dbReference type="SUPFAM" id="SSF103647">
    <property type="entry name" value="TSP type-3 repeat"/>
    <property type="match status" value="1"/>
</dbReference>
<dbReference type="Pfam" id="PF00691">
    <property type="entry name" value="OmpA"/>
    <property type="match status" value="1"/>
</dbReference>
<evidence type="ECO:0000313" key="8">
    <source>
        <dbReference type="EMBL" id="VFJ94411.1"/>
    </source>
</evidence>
<dbReference type="Pfam" id="PF02412">
    <property type="entry name" value="TSP_3"/>
    <property type="match status" value="3"/>
</dbReference>
<proteinExistence type="predicted"/>
<dbReference type="InterPro" id="IPR028974">
    <property type="entry name" value="TSP_type-3_rpt"/>
</dbReference>
<dbReference type="GO" id="GO:0005509">
    <property type="term" value="F:calcium ion binding"/>
    <property type="evidence" value="ECO:0007669"/>
    <property type="project" value="InterPro"/>
</dbReference>
<dbReference type="EMBL" id="CAADFI010000061">
    <property type="protein sequence ID" value="VFJ94411.1"/>
    <property type="molecule type" value="Genomic_DNA"/>
</dbReference>
<accession>A0A450UPF6</accession>
<dbReference type="InterPro" id="IPR050330">
    <property type="entry name" value="Bact_OuterMem_StrucFunc"/>
</dbReference>
<dbReference type="PROSITE" id="PS51123">
    <property type="entry name" value="OMPA_2"/>
    <property type="match status" value="1"/>
</dbReference>
<reference evidence="8" key="1">
    <citation type="submission" date="2019-02" db="EMBL/GenBank/DDBJ databases">
        <authorList>
            <person name="Gruber-Vodicka R. H."/>
            <person name="Seah K. B. B."/>
        </authorList>
    </citation>
    <scope>NUCLEOTIDE SEQUENCE</scope>
    <source>
        <strain evidence="9">BECK_SA2B12</strain>
        <strain evidence="7">BECK_SA2B15</strain>
        <strain evidence="8">BECK_SA2B20</strain>
    </source>
</reference>
<sequence>MKGLRNILLVLLVPLLASGCATTSGGIASLNKCSVIGAGLGGAAGALVAEKAIAGVVPGGIVGAVLGYALCRDGDADGDGVLDEADKCPNTPKGAIVNQNGCPDADGDGVLDEADKCPNTPEGIPVDPEGCSPDSDSDGVADYRDECPYTLPGIQVKENGCAKCGQLLAAVESVNFDFNKAELRSDAVDVLGKVAKAIKNTETKVRVEGHTDNIGGNNFNLTLSKNRAKVVGDYLVARGVSADNIAVVAKGEGSPISSNRTKEGREKNRRAEIITNCRANAR</sequence>
<dbReference type="AlphaFoldDB" id="A0A450UPF6"/>
<dbReference type="Gene3D" id="4.10.1080.10">
    <property type="entry name" value="TSP type-3 repeat"/>
    <property type="match status" value="1"/>
</dbReference>
<evidence type="ECO:0000256" key="1">
    <source>
        <dbReference type="ARBA" id="ARBA00004442"/>
    </source>
</evidence>
<evidence type="ECO:0000259" key="6">
    <source>
        <dbReference type="PROSITE" id="PS51123"/>
    </source>
</evidence>
<dbReference type="InterPro" id="IPR006664">
    <property type="entry name" value="OMP_bac"/>
</dbReference>
<evidence type="ECO:0000256" key="2">
    <source>
        <dbReference type="ARBA" id="ARBA00022729"/>
    </source>
</evidence>
<evidence type="ECO:0000256" key="4">
    <source>
        <dbReference type="ARBA" id="ARBA00023237"/>
    </source>
</evidence>
<evidence type="ECO:0000256" key="3">
    <source>
        <dbReference type="ARBA" id="ARBA00023136"/>
    </source>
</evidence>
<dbReference type="PROSITE" id="PS51257">
    <property type="entry name" value="PROKAR_LIPOPROTEIN"/>
    <property type="match status" value="1"/>
</dbReference>
<dbReference type="InterPro" id="IPR006665">
    <property type="entry name" value="OmpA-like"/>
</dbReference>
<evidence type="ECO:0000313" key="7">
    <source>
        <dbReference type="EMBL" id="VFJ93641.1"/>
    </source>
</evidence>
<keyword evidence="4" id="KW-0998">Cell outer membrane</keyword>
<feature type="domain" description="OmpA-like" evidence="6">
    <location>
        <begin position="163"/>
        <end position="279"/>
    </location>
</feature>
<dbReference type="Gene3D" id="3.30.1330.60">
    <property type="entry name" value="OmpA-like domain"/>
    <property type="match status" value="1"/>
</dbReference>
<gene>
    <name evidence="7" type="ORF">BECKH772A_GA0070896_1005911</name>
    <name evidence="8" type="ORF">BECKH772B_GA0070898_1006111</name>
    <name evidence="9" type="ORF">BECKH772C_GA0070978_100579</name>
</gene>
<evidence type="ECO:0000256" key="5">
    <source>
        <dbReference type="PROSITE-ProRule" id="PRU00473"/>
    </source>
</evidence>
<comment type="subcellular location">
    <subcellularLocation>
        <location evidence="1">Cell outer membrane</location>
    </subcellularLocation>
</comment>
<keyword evidence="3 5" id="KW-0472">Membrane</keyword>
<keyword evidence="2" id="KW-0732">Signal</keyword>
<organism evidence="8">
    <name type="scientific">Candidatus Kentrum eta</name>
    <dbReference type="NCBI Taxonomy" id="2126337"/>
    <lineage>
        <taxon>Bacteria</taxon>
        <taxon>Pseudomonadati</taxon>
        <taxon>Pseudomonadota</taxon>
        <taxon>Gammaproteobacteria</taxon>
        <taxon>Candidatus Kentrum</taxon>
    </lineage>
</organism>
<evidence type="ECO:0000313" key="9">
    <source>
        <dbReference type="EMBL" id="VFK01062.1"/>
    </source>
</evidence>
<dbReference type="EMBL" id="CAADFG010000059">
    <property type="protein sequence ID" value="VFJ93641.1"/>
    <property type="molecule type" value="Genomic_DNA"/>
</dbReference>